<dbReference type="Proteomes" id="UP001431783">
    <property type="component" value="Unassembled WGS sequence"/>
</dbReference>
<comment type="caution">
    <text evidence="1">The sequence shown here is derived from an EMBL/GenBank/DDBJ whole genome shotgun (WGS) entry which is preliminary data.</text>
</comment>
<evidence type="ECO:0008006" key="3">
    <source>
        <dbReference type="Google" id="ProtNLM"/>
    </source>
</evidence>
<dbReference type="GO" id="GO:0030027">
    <property type="term" value="C:lamellipodium"/>
    <property type="evidence" value="ECO:0007669"/>
    <property type="project" value="TreeGrafter"/>
</dbReference>
<evidence type="ECO:0000313" key="1">
    <source>
        <dbReference type="EMBL" id="KAK9890685.1"/>
    </source>
</evidence>
<dbReference type="GO" id="GO:0051015">
    <property type="term" value="F:actin filament binding"/>
    <property type="evidence" value="ECO:0007669"/>
    <property type="project" value="TreeGrafter"/>
</dbReference>
<organism evidence="1 2">
    <name type="scientific">Henosepilachna vigintioctopunctata</name>
    <dbReference type="NCBI Taxonomy" id="420089"/>
    <lineage>
        <taxon>Eukaryota</taxon>
        <taxon>Metazoa</taxon>
        <taxon>Ecdysozoa</taxon>
        <taxon>Arthropoda</taxon>
        <taxon>Hexapoda</taxon>
        <taxon>Insecta</taxon>
        <taxon>Pterygota</taxon>
        <taxon>Neoptera</taxon>
        <taxon>Endopterygota</taxon>
        <taxon>Coleoptera</taxon>
        <taxon>Polyphaga</taxon>
        <taxon>Cucujiformia</taxon>
        <taxon>Coccinelloidea</taxon>
        <taxon>Coccinellidae</taxon>
        <taxon>Epilachninae</taxon>
        <taxon>Epilachnini</taxon>
        <taxon>Henosepilachna</taxon>
    </lineage>
</organism>
<dbReference type="InterPro" id="IPR011053">
    <property type="entry name" value="Single_hybrid_motif"/>
</dbReference>
<dbReference type="GO" id="GO:0032433">
    <property type="term" value="C:filopodium tip"/>
    <property type="evidence" value="ECO:0007669"/>
    <property type="project" value="TreeGrafter"/>
</dbReference>
<gene>
    <name evidence="1" type="ORF">WA026_012036</name>
</gene>
<reference evidence="1 2" key="1">
    <citation type="submission" date="2023-03" db="EMBL/GenBank/DDBJ databases">
        <title>Genome insight into feeding habits of ladybird beetles.</title>
        <authorList>
            <person name="Li H.-S."/>
            <person name="Huang Y.-H."/>
            <person name="Pang H."/>
        </authorList>
    </citation>
    <scope>NUCLEOTIDE SEQUENCE [LARGE SCALE GENOMIC DNA]</scope>
    <source>
        <strain evidence="1">SYSU_2023b</strain>
        <tissue evidence="1">Whole body</tissue>
    </source>
</reference>
<dbReference type="GO" id="GO:0048813">
    <property type="term" value="P:dendrite morphogenesis"/>
    <property type="evidence" value="ECO:0007669"/>
    <property type="project" value="TreeGrafter"/>
</dbReference>
<dbReference type="AlphaFoldDB" id="A0AAW1VAQ7"/>
<accession>A0AAW1VAQ7</accession>
<dbReference type="GO" id="GO:0005634">
    <property type="term" value="C:nucleus"/>
    <property type="evidence" value="ECO:0007669"/>
    <property type="project" value="TreeGrafter"/>
</dbReference>
<dbReference type="GO" id="GO:0051489">
    <property type="term" value="P:regulation of filopodium assembly"/>
    <property type="evidence" value="ECO:0007669"/>
    <property type="project" value="TreeGrafter"/>
</dbReference>
<sequence>MDETNKHIPEIHEIDNIEKKISNFLPYYERGFHKVYSVEFSKDNFYLDTCISMYSNKICLLFLADGHSIIKENKTIKSLDFKVGKEDRLANSVGGKCKRSAQSLHKNSVICFIETTDGMKYPFCAGIKGKLLDLNPVVLEDYSKMVTFRNTKGYVAMVQPIFQNKREIILKGLLNRQDYENVLSSRK</sequence>
<keyword evidence="2" id="KW-1185">Reference proteome</keyword>
<dbReference type="GO" id="GO:0003785">
    <property type="term" value="F:actin monomer binding"/>
    <property type="evidence" value="ECO:0007669"/>
    <property type="project" value="TreeGrafter"/>
</dbReference>
<dbReference type="EMBL" id="JARQZJ010000126">
    <property type="protein sequence ID" value="KAK9890685.1"/>
    <property type="molecule type" value="Genomic_DNA"/>
</dbReference>
<dbReference type="PANTHER" id="PTHR13651:SF0">
    <property type="entry name" value="PROTEIN ABITRAM"/>
    <property type="match status" value="1"/>
</dbReference>
<dbReference type="GO" id="GO:0030425">
    <property type="term" value="C:dendrite"/>
    <property type="evidence" value="ECO:0007669"/>
    <property type="project" value="TreeGrafter"/>
</dbReference>
<dbReference type="PANTHER" id="PTHR13651">
    <property type="entry name" value="PROTEIN ABITRAM"/>
    <property type="match status" value="1"/>
</dbReference>
<dbReference type="SUPFAM" id="SSF51230">
    <property type="entry name" value="Single hybrid motif"/>
    <property type="match status" value="1"/>
</dbReference>
<dbReference type="InterPro" id="IPR039169">
    <property type="entry name" value="Abitram"/>
</dbReference>
<evidence type="ECO:0000313" key="2">
    <source>
        <dbReference type="Proteomes" id="UP001431783"/>
    </source>
</evidence>
<name>A0AAW1VAQ7_9CUCU</name>
<dbReference type="GO" id="GO:0030833">
    <property type="term" value="P:regulation of actin filament polymerization"/>
    <property type="evidence" value="ECO:0007669"/>
    <property type="project" value="TreeGrafter"/>
</dbReference>
<proteinExistence type="predicted"/>
<protein>
    <recommendedName>
        <fullName evidence="3">Protein Abitram</fullName>
    </recommendedName>
</protein>